<dbReference type="GO" id="GO:0004601">
    <property type="term" value="F:peroxidase activity"/>
    <property type="evidence" value="ECO:0007669"/>
    <property type="project" value="UniProtKB-KW"/>
</dbReference>
<evidence type="ECO:0000256" key="3">
    <source>
        <dbReference type="ARBA" id="ARBA00022559"/>
    </source>
</evidence>
<comment type="subcellular location">
    <subcellularLocation>
        <location evidence="1">Secreted</location>
    </subcellularLocation>
</comment>
<evidence type="ECO:0000256" key="5">
    <source>
        <dbReference type="SAM" id="MobiDB-lite"/>
    </source>
</evidence>
<keyword evidence="2" id="KW-0964">Secreted</keyword>
<evidence type="ECO:0000313" key="6">
    <source>
        <dbReference type="EMBL" id="KAK3878285.1"/>
    </source>
</evidence>
<dbReference type="GO" id="GO:0006979">
    <property type="term" value="P:response to oxidative stress"/>
    <property type="evidence" value="ECO:0007669"/>
    <property type="project" value="InterPro"/>
</dbReference>
<keyword evidence="3" id="KW-0575">Peroxidase</keyword>
<evidence type="ECO:0000256" key="2">
    <source>
        <dbReference type="ARBA" id="ARBA00022525"/>
    </source>
</evidence>
<dbReference type="Proteomes" id="UP001286313">
    <property type="component" value="Unassembled WGS sequence"/>
</dbReference>
<sequence length="338" mass="36501">MKTTTATTTATTTTTPPPPPPLTTTWVEGRRAQQQEPGLEDVSVSEAGSGNVTGSSPPAQSPVVWLCVALCCGAGGVRTQLSNLRPLRGILHDLGGPEEVAQQQPPQPQQFFGIQPQTELQDVGFQEPFRSQPIPVTQDYVEALLAGVDVADALITQERTRIEVRVLQDELPTQGFAGPVGGTGVASGGRLDQSGAFLFSFRRARPAAKLSASCRARLTLEASKAYLRRFNISVGSSQESLSELNTQVDGEVCQRVFPNGCDRARLPSPLPRCLTDYPYRTVDGSCNNLNNPTWGASITPFVRFLAPAYEDAVMNLGTPETTFNISVMQIRANFSFYR</sequence>
<keyword evidence="7" id="KW-1185">Reference proteome</keyword>
<dbReference type="PANTHER" id="PTHR11475:SF4">
    <property type="entry name" value="CHORION PEROXIDASE"/>
    <property type="match status" value="1"/>
</dbReference>
<dbReference type="AlphaFoldDB" id="A0AAE1FRH2"/>
<dbReference type="Pfam" id="PF03098">
    <property type="entry name" value="An_peroxidase"/>
    <property type="match status" value="1"/>
</dbReference>
<accession>A0AAE1FRH2</accession>
<dbReference type="GO" id="GO:0005576">
    <property type="term" value="C:extracellular region"/>
    <property type="evidence" value="ECO:0007669"/>
    <property type="project" value="UniProtKB-SubCell"/>
</dbReference>
<dbReference type="InterPro" id="IPR010255">
    <property type="entry name" value="Haem_peroxidase_sf"/>
</dbReference>
<reference evidence="6" key="1">
    <citation type="submission" date="2023-10" db="EMBL/GenBank/DDBJ databases">
        <title>Genome assemblies of two species of porcelain crab, Petrolisthes cinctipes and Petrolisthes manimaculis (Anomura: Porcellanidae).</title>
        <authorList>
            <person name="Angst P."/>
        </authorList>
    </citation>
    <scope>NUCLEOTIDE SEQUENCE</scope>
    <source>
        <strain evidence="6">PB745_01</strain>
        <tissue evidence="6">Gill</tissue>
    </source>
</reference>
<evidence type="ECO:0000256" key="4">
    <source>
        <dbReference type="ARBA" id="ARBA00023180"/>
    </source>
</evidence>
<keyword evidence="4" id="KW-0325">Glycoprotein</keyword>
<feature type="region of interest" description="Disordered" evidence="5">
    <location>
        <begin position="1"/>
        <end position="58"/>
    </location>
</feature>
<dbReference type="PANTHER" id="PTHR11475">
    <property type="entry name" value="OXIDASE/PEROXIDASE"/>
    <property type="match status" value="1"/>
</dbReference>
<feature type="compositionally biased region" description="Low complexity" evidence="5">
    <location>
        <begin position="1"/>
        <end position="14"/>
    </location>
</feature>
<dbReference type="InterPro" id="IPR019791">
    <property type="entry name" value="Haem_peroxidase_animal"/>
</dbReference>
<keyword evidence="3" id="KW-0560">Oxidoreductase</keyword>
<evidence type="ECO:0000313" key="7">
    <source>
        <dbReference type="Proteomes" id="UP001286313"/>
    </source>
</evidence>
<dbReference type="EMBL" id="JAWQEG010001565">
    <property type="protein sequence ID" value="KAK3878285.1"/>
    <property type="molecule type" value="Genomic_DNA"/>
</dbReference>
<dbReference type="InterPro" id="IPR037120">
    <property type="entry name" value="Haem_peroxidase_sf_animal"/>
</dbReference>
<dbReference type="PROSITE" id="PS50292">
    <property type="entry name" value="PEROXIDASE_3"/>
    <property type="match status" value="1"/>
</dbReference>
<evidence type="ECO:0000256" key="1">
    <source>
        <dbReference type="ARBA" id="ARBA00004613"/>
    </source>
</evidence>
<organism evidence="6 7">
    <name type="scientific">Petrolisthes cinctipes</name>
    <name type="common">Flat porcelain crab</name>
    <dbReference type="NCBI Taxonomy" id="88211"/>
    <lineage>
        <taxon>Eukaryota</taxon>
        <taxon>Metazoa</taxon>
        <taxon>Ecdysozoa</taxon>
        <taxon>Arthropoda</taxon>
        <taxon>Crustacea</taxon>
        <taxon>Multicrustacea</taxon>
        <taxon>Malacostraca</taxon>
        <taxon>Eumalacostraca</taxon>
        <taxon>Eucarida</taxon>
        <taxon>Decapoda</taxon>
        <taxon>Pleocyemata</taxon>
        <taxon>Anomura</taxon>
        <taxon>Galatheoidea</taxon>
        <taxon>Porcellanidae</taxon>
        <taxon>Petrolisthes</taxon>
    </lineage>
</organism>
<dbReference type="SUPFAM" id="SSF48113">
    <property type="entry name" value="Heme-dependent peroxidases"/>
    <property type="match status" value="1"/>
</dbReference>
<gene>
    <name evidence="6" type="ORF">Pcinc_017066</name>
</gene>
<feature type="compositionally biased region" description="Polar residues" evidence="5">
    <location>
        <begin position="46"/>
        <end position="58"/>
    </location>
</feature>
<proteinExistence type="predicted"/>
<name>A0AAE1FRH2_PETCI</name>
<comment type="caution">
    <text evidence="6">The sequence shown here is derived from an EMBL/GenBank/DDBJ whole genome shotgun (WGS) entry which is preliminary data.</text>
</comment>
<protein>
    <submittedName>
        <fullName evidence="6">Uncharacterized protein</fullName>
    </submittedName>
</protein>
<dbReference type="GO" id="GO:0020037">
    <property type="term" value="F:heme binding"/>
    <property type="evidence" value="ECO:0007669"/>
    <property type="project" value="InterPro"/>
</dbReference>
<dbReference type="Gene3D" id="1.10.640.10">
    <property type="entry name" value="Haem peroxidase domain superfamily, animal type"/>
    <property type="match status" value="1"/>
</dbReference>